<feature type="non-terminal residue" evidence="1">
    <location>
        <position position="135"/>
    </location>
</feature>
<evidence type="ECO:0000313" key="1">
    <source>
        <dbReference type="EMBL" id="KIU01593.1"/>
    </source>
</evidence>
<comment type="caution">
    <text evidence="1">The sequence shown here is derived from an EMBL/GenBank/DDBJ whole genome shotgun (WGS) entry which is preliminary data.</text>
</comment>
<evidence type="ECO:0000313" key="2">
    <source>
        <dbReference type="Proteomes" id="UP000032274"/>
    </source>
</evidence>
<accession>A0AA40MJH5</accession>
<dbReference type="AlphaFoldDB" id="A0AA40MJH5"/>
<name>A0AA40MJH5_STAAU</name>
<sequence>IGHRLLVRLAHRIGAVPGRADIGQHARGTGRNRLVDRRLVAVPRSRAVMLPAHAGVDVQVADRELVVHIEREARVLAAADARAPVAIGDQAVVGERADDLVVRVERDDVVDVAVGAHVVDHAGGRRLVLVALGVV</sequence>
<protein>
    <submittedName>
        <fullName evidence="1">Uncharacterized protein</fullName>
    </submittedName>
</protein>
<organism evidence="1 2">
    <name type="scientific">Staphylococcus aureus</name>
    <dbReference type="NCBI Taxonomy" id="1280"/>
    <lineage>
        <taxon>Bacteria</taxon>
        <taxon>Bacillati</taxon>
        <taxon>Bacillota</taxon>
        <taxon>Bacilli</taxon>
        <taxon>Bacillales</taxon>
        <taxon>Staphylococcaceae</taxon>
        <taxon>Staphylococcus</taxon>
    </lineage>
</organism>
<dbReference type="Proteomes" id="UP000032274">
    <property type="component" value="Unassembled WGS sequence"/>
</dbReference>
<feature type="non-terminal residue" evidence="1">
    <location>
        <position position="1"/>
    </location>
</feature>
<gene>
    <name evidence="1" type="ORF">QU38_00835</name>
</gene>
<dbReference type="EMBL" id="JXIG01000184">
    <property type="protein sequence ID" value="KIU01593.1"/>
    <property type="molecule type" value="Genomic_DNA"/>
</dbReference>
<proteinExistence type="predicted"/>
<reference evidence="1 2" key="1">
    <citation type="submission" date="2015-01" db="EMBL/GenBank/DDBJ databases">
        <title>Characterization of Swiss Staphylococcus aureus strains involved in food poisoning.</title>
        <authorList>
            <person name="Crovadore J."/>
            <person name="Chablais R."/>
            <person name="Tonacini J."/>
            <person name="Schnyder B."/>
            <person name="Lefort F."/>
        </authorList>
    </citation>
    <scope>NUCLEOTIDE SEQUENCE [LARGE SCALE GENOMIC DNA]</scope>
    <source>
        <strain evidence="1 2">SA-120</strain>
    </source>
</reference>